<dbReference type="EMBL" id="CP036295">
    <property type="protein sequence ID" value="QCC86576.1"/>
    <property type="molecule type" value="Genomic_DNA"/>
</dbReference>
<name>A0A4P7UJD9_DESDE</name>
<evidence type="ECO:0000256" key="1">
    <source>
        <dbReference type="SAM" id="MobiDB-lite"/>
    </source>
</evidence>
<evidence type="ECO:0000313" key="2">
    <source>
        <dbReference type="EMBL" id="QCC86576.1"/>
    </source>
</evidence>
<feature type="compositionally biased region" description="Polar residues" evidence="1">
    <location>
        <begin position="45"/>
        <end position="56"/>
    </location>
</feature>
<sequence length="106" mass="11076">MSVDATMAVLYAQTNLATSVSNAAAVAPQASTAMSRVLAAAMAKQEQQQVAQTDPSHQAALTPDAEKRGAPQFGSRRKRRPPPPEPEPATGEITSPLVGNLLNIKV</sequence>
<reference evidence="2 3" key="1">
    <citation type="submission" date="2019-02" db="EMBL/GenBank/DDBJ databases">
        <title>Complete Genome Sequence of Desulfovibrio desulfuricans IC1, a Sulfonate Utilizing Anaerobe.</title>
        <authorList>
            <person name="Day L.A."/>
            <person name="De Leon K.B."/>
            <person name="Wall J.D."/>
        </authorList>
    </citation>
    <scope>NUCLEOTIDE SEQUENCE [LARGE SCALE GENOMIC DNA]</scope>
    <source>
        <strain evidence="2 3">IC1</strain>
    </source>
</reference>
<dbReference type="AlphaFoldDB" id="A0A4P7UJD9"/>
<gene>
    <name evidence="2" type="ORF">DDIC_11955</name>
</gene>
<proteinExistence type="predicted"/>
<organism evidence="2 3">
    <name type="scientific">Desulfovibrio desulfuricans</name>
    <dbReference type="NCBI Taxonomy" id="876"/>
    <lineage>
        <taxon>Bacteria</taxon>
        <taxon>Pseudomonadati</taxon>
        <taxon>Thermodesulfobacteriota</taxon>
        <taxon>Desulfovibrionia</taxon>
        <taxon>Desulfovibrionales</taxon>
        <taxon>Desulfovibrionaceae</taxon>
        <taxon>Desulfovibrio</taxon>
    </lineage>
</organism>
<dbReference type="RefSeq" id="WP_136400650.1">
    <property type="nucleotide sequence ID" value="NZ_CP036295.1"/>
</dbReference>
<protein>
    <submittedName>
        <fullName evidence="2">Uncharacterized protein</fullName>
    </submittedName>
</protein>
<evidence type="ECO:0000313" key="3">
    <source>
        <dbReference type="Proteomes" id="UP000297065"/>
    </source>
</evidence>
<feature type="region of interest" description="Disordered" evidence="1">
    <location>
        <begin position="45"/>
        <end position="99"/>
    </location>
</feature>
<dbReference type="OrthoDB" id="9958583at2"/>
<dbReference type="Proteomes" id="UP000297065">
    <property type="component" value="Chromosome"/>
</dbReference>
<accession>A0A4P7UJD9</accession>